<evidence type="ECO:0000313" key="3">
    <source>
        <dbReference type="Proteomes" id="UP000325081"/>
    </source>
</evidence>
<evidence type="ECO:0000313" key="2">
    <source>
        <dbReference type="EMBL" id="GER50852.1"/>
    </source>
</evidence>
<gene>
    <name evidence="2" type="ORF">STAS_28186</name>
</gene>
<dbReference type="GO" id="GO:0004386">
    <property type="term" value="F:helicase activity"/>
    <property type="evidence" value="ECO:0007669"/>
    <property type="project" value="UniProtKB-KW"/>
</dbReference>
<name>A0A5A7R0M6_STRAF</name>
<dbReference type="AlphaFoldDB" id="A0A5A7R0M6"/>
<protein>
    <submittedName>
        <fullName evidence="2">Holliday junction ATP-dependent DNA helicaseRuvB</fullName>
    </submittedName>
</protein>
<reference evidence="3" key="1">
    <citation type="journal article" date="2019" name="Curr. Biol.">
        <title>Genome Sequence of Striga asiatica Provides Insight into the Evolution of Plant Parasitism.</title>
        <authorList>
            <person name="Yoshida S."/>
            <person name="Kim S."/>
            <person name="Wafula E.K."/>
            <person name="Tanskanen J."/>
            <person name="Kim Y.M."/>
            <person name="Honaas L."/>
            <person name="Yang Z."/>
            <person name="Spallek T."/>
            <person name="Conn C.E."/>
            <person name="Ichihashi Y."/>
            <person name="Cheong K."/>
            <person name="Cui S."/>
            <person name="Der J.P."/>
            <person name="Gundlach H."/>
            <person name="Jiao Y."/>
            <person name="Hori C."/>
            <person name="Ishida J.K."/>
            <person name="Kasahara H."/>
            <person name="Kiba T."/>
            <person name="Kim M.S."/>
            <person name="Koo N."/>
            <person name="Laohavisit A."/>
            <person name="Lee Y.H."/>
            <person name="Lumba S."/>
            <person name="McCourt P."/>
            <person name="Mortimer J.C."/>
            <person name="Mutuku J.M."/>
            <person name="Nomura T."/>
            <person name="Sasaki-Sekimoto Y."/>
            <person name="Seto Y."/>
            <person name="Wang Y."/>
            <person name="Wakatake T."/>
            <person name="Sakakibara H."/>
            <person name="Demura T."/>
            <person name="Yamaguchi S."/>
            <person name="Yoneyama K."/>
            <person name="Manabe R.I."/>
            <person name="Nelson D.C."/>
            <person name="Schulman A.H."/>
            <person name="Timko M.P."/>
            <person name="dePamphilis C.W."/>
            <person name="Choi D."/>
            <person name="Shirasu K."/>
        </authorList>
    </citation>
    <scope>NUCLEOTIDE SEQUENCE [LARGE SCALE GENOMIC DNA]</scope>
    <source>
        <strain evidence="3">cv. UVA1</strain>
    </source>
</reference>
<organism evidence="2 3">
    <name type="scientific">Striga asiatica</name>
    <name type="common">Asiatic witchweed</name>
    <name type="synonym">Buchnera asiatica</name>
    <dbReference type="NCBI Taxonomy" id="4170"/>
    <lineage>
        <taxon>Eukaryota</taxon>
        <taxon>Viridiplantae</taxon>
        <taxon>Streptophyta</taxon>
        <taxon>Embryophyta</taxon>
        <taxon>Tracheophyta</taxon>
        <taxon>Spermatophyta</taxon>
        <taxon>Magnoliopsida</taxon>
        <taxon>eudicotyledons</taxon>
        <taxon>Gunneridae</taxon>
        <taxon>Pentapetalae</taxon>
        <taxon>asterids</taxon>
        <taxon>lamiids</taxon>
        <taxon>Lamiales</taxon>
        <taxon>Orobanchaceae</taxon>
        <taxon>Buchnereae</taxon>
        <taxon>Striga</taxon>
    </lineage>
</organism>
<dbReference type="EMBL" id="BKCP01009404">
    <property type="protein sequence ID" value="GER50852.1"/>
    <property type="molecule type" value="Genomic_DNA"/>
</dbReference>
<keyword evidence="2" id="KW-0378">Hydrolase</keyword>
<sequence length="123" mass="13439">MSTIQPELDWVPPNEESEDGPDSADAIGIKILCSVLTFPNTLSAKLLSISAGKGSRAPKSPIKSSAAARICSERRRTVLRLRKPRAAQDEVLERESRGEKVKCGEQEAMERAGSCRMRVCLVD</sequence>
<evidence type="ECO:0000256" key="1">
    <source>
        <dbReference type="SAM" id="MobiDB-lite"/>
    </source>
</evidence>
<proteinExistence type="predicted"/>
<comment type="caution">
    <text evidence="2">The sequence shown here is derived from an EMBL/GenBank/DDBJ whole genome shotgun (WGS) entry which is preliminary data.</text>
</comment>
<keyword evidence="2" id="KW-0067">ATP-binding</keyword>
<keyword evidence="2" id="KW-0547">Nucleotide-binding</keyword>
<feature type="region of interest" description="Disordered" evidence="1">
    <location>
        <begin position="1"/>
        <end position="23"/>
    </location>
</feature>
<keyword evidence="3" id="KW-1185">Reference proteome</keyword>
<dbReference type="Proteomes" id="UP000325081">
    <property type="component" value="Unassembled WGS sequence"/>
</dbReference>
<keyword evidence="2" id="KW-0347">Helicase</keyword>
<accession>A0A5A7R0M6</accession>